<evidence type="ECO:0000256" key="8">
    <source>
        <dbReference type="ARBA" id="ARBA00023014"/>
    </source>
</evidence>
<dbReference type="InterPro" id="IPR004453">
    <property type="entry name" value="QueG"/>
</dbReference>
<dbReference type="InterPro" id="IPR013542">
    <property type="entry name" value="QueG_DUF1730"/>
</dbReference>
<dbReference type="Pfam" id="PF13484">
    <property type="entry name" value="Fer4_16"/>
    <property type="match status" value="1"/>
</dbReference>
<evidence type="ECO:0000313" key="11">
    <source>
        <dbReference type="Proteomes" id="UP000245217"/>
    </source>
</evidence>
<dbReference type="RefSeq" id="WP_109202190.1">
    <property type="nucleotide sequence ID" value="NZ_QEWS01000018.1"/>
</dbReference>
<keyword evidence="3" id="KW-0819">tRNA processing</keyword>
<protein>
    <submittedName>
        <fullName evidence="10">tRNA epoxyqueuosine(34) reductase QueG</fullName>
    </submittedName>
</protein>
<dbReference type="NCBIfam" id="TIGR00276">
    <property type="entry name" value="tRNA epoxyqueuosine(34) reductase QueG"/>
    <property type="match status" value="1"/>
</dbReference>
<evidence type="ECO:0000256" key="3">
    <source>
        <dbReference type="ARBA" id="ARBA00022694"/>
    </source>
</evidence>
<dbReference type="Proteomes" id="UP000245217">
    <property type="component" value="Unassembled WGS sequence"/>
</dbReference>
<dbReference type="PROSITE" id="PS51379">
    <property type="entry name" value="4FE4S_FER_2"/>
    <property type="match status" value="1"/>
</dbReference>
<keyword evidence="11" id="KW-1185">Reference proteome</keyword>
<dbReference type="PANTHER" id="PTHR30002">
    <property type="entry name" value="EPOXYQUEUOSINE REDUCTASE"/>
    <property type="match status" value="1"/>
</dbReference>
<keyword evidence="4" id="KW-0479">Metal-binding</keyword>
<dbReference type="PROSITE" id="PS00198">
    <property type="entry name" value="4FE4S_FER_1"/>
    <property type="match status" value="1"/>
</dbReference>
<evidence type="ECO:0000256" key="1">
    <source>
        <dbReference type="ARBA" id="ARBA00022485"/>
    </source>
</evidence>
<keyword evidence="8" id="KW-0411">Iron-sulfur</keyword>
<evidence type="ECO:0000259" key="9">
    <source>
        <dbReference type="PROSITE" id="PS51379"/>
    </source>
</evidence>
<dbReference type="InterPro" id="IPR017896">
    <property type="entry name" value="4Fe4S_Fe-S-bd"/>
</dbReference>
<organism evidence="10 11">
    <name type="scientific">Ignatzschineria cameli</name>
    <dbReference type="NCBI Taxonomy" id="2182793"/>
    <lineage>
        <taxon>Bacteria</taxon>
        <taxon>Pseudomonadati</taxon>
        <taxon>Pseudomonadota</taxon>
        <taxon>Gammaproteobacteria</taxon>
        <taxon>Cardiobacteriales</taxon>
        <taxon>Ignatzschineriaceae</taxon>
        <taxon>Ignatzschineria</taxon>
    </lineage>
</organism>
<dbReference type="InterPro" id="IPR017900">
    <property type="entry name" value="4Fe4S_Fe_S_CS"/>
</dbReference>
<dbReference type="Gene3D" id="3.30.70.20">
    <property type="match status" value="1"/>
</dbReference>
<dbReference type="Pfam" id="PF08331">
    <property type="entry name" value="QueG_DUF1730"/>
    <property type="match status" value="1"/>
</dbReference>
<evidence type="ECO:0000313" key="10">
    <source>
        <dbReference type="EMBL" id="PWD90193.1"/>
    </source>
</evidence>
<keyword evidence="5" id="KW-0671">Queuosine biosynthesis</keyword>
<feature type="domain" description="4Fe-4S ferredoxin-type" evidence="9">
    <location>
        <begin position="140"/>
        <end position="169"/>
    </location>
</feature>
<dbReference type="EMBL" id="QEWV01000010">
    <property type="protein sequence ID" value="PWD90193.1"/>
    <property type="molecule type" value="Genomic_DNA"/>
</dbReference>
<proteinExistence type="predicted"/>
<comment type="caution">
    <text evidence="10">The sequence shown here is derived from an EMBL/GenBank/DDBJ whole genome shotgun (WGS) entry which is preliminary data.</text>
</comment>
<accession>A0ABX5KY38</accession>
<name>A0ABX5KY38_9GAMM</name>
<evidence type="ECO:0000256" key="6">
    <source>
        <dbReference type="ARBA" id="ARBA00023002"/>
    </source>
</evidence>
<evidence type="ECO:0000256" key="4">
    <source>
        <dbReference type="ARBA" id="ARBA00022723"/>
    </source>
</evidence>
<evidence type="ECO:0000256" key="5">
    <source>
        <dbReference type="ARBA" id="ARBA00022785"/>
    </source>
</evidence>
<keyword evidence="1" id="KW-0004">4Fe-4S</keyword>
<keyword evidence="2" id="KW-0963">Cytoplasm</keyword>
<keyword evidence="6" id="KW-0560">Oxidoreductase</keyword>
<keyword evidence="7" id="KW-0408">Iron</keyword>
<sequence>MLFHCDLDYICKHGEKRCHPNLLVPGTISILTVQLHYFNPEIDAKARLEDPNHAYVAEYALGRDYHKVLRNILTKLGKWLQEEIPGLEFRAFVDSAPVLERAFSQKSGLGFFGKNTMIIHPKRGSFFFLGELLLSKRIDIPSEPITNHCGQCTRCIKACPTDAIVFPFKIDARKCISYLTIEHFGPIPEEYRTAMGNRIFGCDDCQIVCPWNRFAIDLTTQDFFPLHRLDSSTLLELFSWTEAEFLRKTEGSPIRRLGYARWLRNIAIGIGNSPYSEENIAALKAKENFEDEAVREHVKWALERQCSI</sequence>
<evidence type="ECO:0000256" key="2">
    <source>
        <dbReference type="ARBA" id="ARBA00022490"/>
    </source>
</evidence>
<dbReference type="SUPFAM" id="SSF54862">
    <property type="entry name" value="4Fe-4S ferredoxins"/>
    <property type="match status" value="1"/>
</dbReference>
<reference evidence="11" key="1">
    <citation type="submission" date="2018-05" db="EMBL/GenBank/DDBJ databases">
        <title>Ignatzschineria dubaiensis sp. nov., isolated from necrotic foot tissues of dromedaries (Camelus dromedarius) and associated maggots in Dubai, United Arab Emirates.</title>
        <authorList>
            <person name="Tsang C.C."/>
            <person name="Tang J.Y.M."/>
            <person name="Fong J.Y.H."/>
            <person name="Kinne J."/>
            <person name="Lee H.H."/>
            <person name="Joseph M."/>
            <person name="Jose S."/>
            <person name="Schuster R.K."/>
            <person name="Tang Y."/>
            <person name="Sivakumar S."/>
            <person name="Chen J.H.K."/>
            <person name="Teng J.L.L."/>
            <person name="Lau S.K.P."/>
            <person name="Wernery U."/>
            <person name="Woo P.C.Y."/>
        </authorList>
    </citation>
    <scope>NUCLEOTIDE SEQUENCE [LARGE SCALE GENOMIC DNA]</scope>
    <source>
        <strain evidence="11">UAE-HKU58</strain>
    </source>
</reference>
<gene>
    <name evidence="10" type="primary">queG</name>
    <name evidence="10" type="ORF">DC078_08890</name>
</gene>
<evidence type="ECO:0000256" key="7">
    <source>
        <dbReference type="ARBA" id="ARBA00023004"/>
    </source>
</evidence>
<dbReference type="PANTHER" id="PTHR30002:SF4">
    <property type="entry name" value="EPOXYQUEUOSINE REDUCTASE"/>
    <property type="match status" value="1"/>
</dbReference>